<dbReference type="GO" id="GO:0015658">
    <property type="term" value="F:branched-chain amino acid transmembrane transporter activity"/>
    <property type="evidence" value="ECO:0007669"/>
    <property type="project" value="InterPro"/>
</dbReference>
<dbReference type="InterPro" id="IPR043428">
    <property type="entry name" value="LivM-like"/>
</dbReference>
<name>A0A158D364_9BURK</name>
<organism evidence="7 8">
    <name type="scientific">Caballeronia hypogeia</name>
    <dbReference type="NCBI Taxonomy" id="1777140"/>
    <lineage>
        <taxon>Bacteria</taxon>
        <taxon>Pseudomonadati</taxon>
        <taxon>Pseudomonadota</taxon>
        <taxon>Betaproteobacteria</taxon>
        <taxon>Burkholderiales</taxon>
        <taxon>Burkholderiaceae</taxon>
        <taxon>Caballeronia</taxon>
    </lineage>
</organism>
<accession>A0A158D364</accession>
<dbReference type="RefSeq" id="WP_061171376.1">
    <property type="nucleotide sequence ID" value="NZ_FCOA02000033.1"/>
</dbReference>
<feature type="transmembrane region" description="Helical" evidence="6">
    <location>
        <begin position="206"/>
        <end position="222"/>
    </location>
</feature>
<dbReference type="GO" id="GO:0005886">
    <property type="term" value="C:plasma membrane"/>
    <property type="evidence" value="ECO:0007669"/>
    <property type="project" value="UniProtKB-SubCell"/>
</dbReference>
<keyword evidence="4 6" id="KW-1133">Transmembrane helix</keyword>
<evidence type="ECO:0000256" key="6">
    <source>
        <dbReference type="SAM" id="Phobius"/>
    </source>
</evidence>
<feature type="transmembrane region" description="Helical" evidence="6">
    <location>
        <begin position="127"/>
        <end position="146"/>
    </location>
</feature>
<keyword evidence="3 6" id="KW-0812">Transmembrane</keyword>
<feature type="transmembrane region" description="Helical" evidence="6">
    <location>
        <begin position="39"/>
        <end position="57"/>
    </location>
</feature>
<feature type="transmembrane region" description="Helical" evidence="6">
    <location>
        <begin position="229"/>
        <end position="247"/>
    </location>
</feature>
<dbReference type="OrthoDB" id="3460090at2"/>
<dbReference type="AlphaFoldDB" id="A0A158D364"/>
<dbReference type="InterPro" id="IPR001851">
    <property type="entry name" value="ABC_transp_permease"/>
</dbReference>
<keyword evidence="8" id="KW-1185">Reference proteome</keyword>
<feature type="transmembrane region" description="Helical" evidence="6">
    <location>
        <begin position="178"/>
        <end position="200"/>
    </location>
</feature>
<evidence type="ECO:0000256" key="5">
    <source>
        <dbReference type="ARBA" id="ARBA00023136"/>
    </source>
</evidence>
<feature type="transmembrane region" description="Helical" evidence="6">
    <location>
        <begin position="63"/>
        <end position="86"/>
    </location>
</feature>
<keyword evidence="2" id="KW-1003">Cell membrane</keyword>
<evidence type="ECO:0000256" key="2">
    <source>
        <dbReference type="ARBA" id="ARBA00022475"/>
    </source>
</evidence>
<dbReference type="Pfam" id="PF02653">
    <property type="entry name" value="BPD_transp_2"/>
    <property type="match status" value="1"/>
</dbReference>
<reference evidence="7" key="1">
    <citation type="submission" date="2016-01" db="EMBL/GenBank/DDBJ databases">
        <authorList>
            <person name="Peeters C."/>
        </authorList>
    </citation>
    <scope>NUCLEOTIDE SEQUENCE</scope>
    <source>
        <strain evidence="7">LMG 29322</strain>
    </source>
</reference>
<sequence length="290" mass="30545">MNVLFDFFSSFQGTIAFALVNAVLALSTYVVLGCGVLSFATVSYAAIGGFIGSRLLLQTGIEPWMAIVAATLAGAVLSYVIAAIFLRLESHWMALATLALVLITRVIVVNVPSLTGGVNGIALPTNISLGWLAIICALVMFIFWRLSTSWFGIASRAVREDQAVASSLGIPPRRIQTIAFVISGAVGGLGGVLMAMTLQFISPDTYFINVAFTVVASVVLGGSYHWLGAVVGAAVFTALPILAQSIVPSLQDAANGVVLLLIMLFLPRGLIDPDARLRRRAQKTSEVATS</sequence>
<evidence type="ECO:0000256" key="3">
    <source>
        <dbReference type="ARBA" id="ARBA00022692"/>
    </source>
</evidence>
<evidence type="ECO:0000313" key="8">
    <source>
        <dbReference type="Proteomes" id="UP000054851"/>
    </source>
</evidence>
<comment type="subcellular location">
    <subcellularLocation>
        <location evidence="1">Cell membrane</location>
        <topology evidence="1">Multi-pass membrane protein</topology>
    </subcellularLocation>
</comment>
<feature type="transmembrane region" description="Helical" evidence="6">
    <location>
        <begin position="12"/>
        <end position="32"/>
    </location>
</feature>
<gene>
    <name evidence="7" type="ORF">AWB79_06349</name>
</gene>
<dbReference type="Proteomes" id="UP000054851">
    <property type="component" value="Unassembled WGS sequence"/>
</dbReference>
<feature type="transmembrane region" description="Helical" evidence="6">
    <location>
        <begin position="93"/>
        <end position="115"/>
    </location>
</feature>
<dbReference type="CDD" id="cd06581">
    <property type="entry name" value="TM_PBP1_LivM_like"/>
    <property type="match status" value="1"/>
</dbReference>
<comment type="caution">
    <text evidence="7">The sequence shown here is derived from an EMBL/GenBank/DDBJ whole genome shotgun (WGS) entry which is preliminary data.</text>
</comment>
<dbReference type="EMBL" id="FCOA02000033">
    <property type="protein sequence ID" value="SAK88931.1"/>
    <property type="molecule type" value="Genomic_DNA"/>
</dbReference>
<proteinExistence type="predicted"/>
<dbReference type="PANTHER" id="PTHR30482:SF1">
    <property type="entry name" value="BRANCHED-CHAIN AMINO ACID TRANSPORT PERMEASE PROTEIN LIVM-RELATED"/>
    <property type="match status" value="1"/>
</dbReference>
<dbReference type="PANTHER" id="PTHR30482">
    <property type="entry name" value="HIGH-AFFINITY BRANCHED-CHAIN AMINO ACID TRANSPORT SYSTEM PERMEASE"/>
    <property type="match status" value="1"/>
</dbReference>
<feature type="transmembrane region" description="Helical" evidence="6">
    <location>
        <begin position="253"/>
        <end position="271"/>
    </location>
</feature>
<evidence type="ECO:0000313" key="7">
    <source>
        <dbReference type="EMBL" id="SAK88931.1"/>
    </source>
</evidence>
<keyword evidence="5 6" id="KW-0472">Membrane</keyword>
<evidence type="ECO:0000256" key="1">
    <source>
        <dbReference type="ARBA" id="ARBA00004651"/>
    </source>
</evidence>
<protein>
    <submittedName>
        <fullName evidence="7">Inner-membrane translocator</fullName>
    </submittedName>
</protein>
<dbReference type="STRING" id="1777140.AWB79_06349"/>
<evidence type="ECO:0000256" key="4">
    <source>
        <dbReference type="ARBA" id="ARBA00022989"/>
    </source>
</evidence>